<keyword evidence="3" id="KW-1185">Reference proteome</keyword>
<evidence type="ECO:0000313" key="3">
    <source>
        <dbReference type="Proteomes" id="UP001233999"/>
    </source>
</evidence>
<proteinExistence type="predicted"/>
<dbReference type="Proteomes" id="UP001233999">
    <property type="component" value="Unassembled WGS sequence"/>
</dbReference>
<dbReference type="SMART" id="SM00703">
    <property type="entry name" value="NRF"/>
    <property type="match status" value="1"/>
</dbReference>
<dbReference type="Pfam" id="PF20146">
    <property type="entry name" value="NRF"/>
    <property type="match status" value="1"/>
</dbReference>
<dbReference type="InterPro" id="IPR006621">
    <property type="entry name" value="Nose-resist-to-fluoxetine_N"/>
</dbReference>
<dbReference type="PANTHER" id="PTHR11161:SF0">
    <property type="entry name" value="O-ACYLTRANSFERASE LIKE PROTEIN"/>
    <property type="match status" value="1"/>
</dbReference>
<accession>A0AAD8A5J0</accession>
<sequence>MTLASLIGGDEILPKNIIEKIEELIAPTLNITTNDLCRNHSEIYIQGLRNRESWAYQMLDSSAKLQAGMLTGNMIAMGDFDECISVANVKTEFGTFKGKHCLATLTWSNGSFLSTKELFKSLQMCVDQNMVGSNTAIFAFVGCLVILSTSYDLIYTGNKREYYLIFSIYTNGKTLMSIKTTKDSVSCLHGLRFLSICWIVLGHRYMVSTEGPAINETYGMEYVKHWKSMLIANSQLGVDTFLVLSGFLVSYIFLKQMNSGSRETFNILKYYLHRYI</sequence>
<dbReference type="InterPro" id="IPR052728">
    <property type="entry name" value="O2_lipid_transport_reg"/>
</dbReference>
<name>A0AAD8A5J0_DIPPU</name>
<feature type="domain" description="Nose resistant-to-fluoxetine protein N-terminal" evidence="1">
    <location>
        <begin position="34"/>
        <end position="149"/>
    </location>
</feature>
<comment type="caution">
    <text evidence="2">The sequence shown here is derived from an EMBL/GenBank/DDBJ whole genome shotgun (WGS) entry which is preliminary data.</text>
</comment>
<reference evidence="2" key="1">
    <citation type="journal article" date="2023" name="IScience">
        <title>Live-bearing cockroach genome reveals convergent evolutionary mechanisms linked to viviparity in insects and beyond.</title>
        <authorList>
            <person name="Fouks B."/>
            <person name="Harrison M.C."/>
            <person name="Mikhailova A.A."/>
            <person name="Marchal E."/>
            <person name="English S."/>
            <person name="Carruthers M."/>
            <person name="Jennings E.C."/>
            <person name="Chiamaka E.L."/>
            <person name="Frigard R.A."/>
            <person name="Pippel M."/>
            <person name="Attardo G.M."/>
            <person name="Benoit J.B."/>
            <person name="Bornberg-Bauer E."/>
            <person name="Tobe S.S."/>
        </authorList>
    </citation>
    <scope>NUCLEOTIDE SEQUENCE</scope>
    <source>
        <strain evidence="2">Stay&amp;Tobe</strain>
    </source>
</reference>
<feature type="non-terminal residue" evidence="2">
    <location>
        <position position="276"/>
    </location>
</feature>
<gene>
    <name evidence="2" type="ORF">L9F63_015462</name>
</gene>
<evidence type="ECO:0000259" key="1">
    <source>
        <dbReference type="SMART" id="SM00703"/>
    </source>
</evidence>
<dbReference type="EMBL" id="JASPKZ010003799">
    <property type="protein sequence ID" value="KAJ9592884.1"/>
    <property type="molecule type" value="Genomic_DNA"/>
</dbReference>
<protein>
    <recommendedName>
        <fullName evidence="1">Nose resistant-to-fluoxetine protein N-terminal domain-containing protein</fullName>
    </recommendedName>
</protein>
<evidence type="ECO:0000313" key="2">
    <source>
        <dbReference type="EMBL" id="KAJ9592884.1"/>
    </source>
</evidence>
<reference evidence="2" key="2">
    <citation type="submission" date="2023-05" db="EMBL/GenBank/DDBJ databases">
        <authorList>
            <person name="Fouks B."/>
        </authorList>
    </citation>
    <scope>NUCLEOTIDE SEQUENCE</scope>
    <source>
        <strain evidence="2">Stay&amp;Tobe</strain>
        <tissue evidence="2">Testes</tissue>
    </source>
</reference>
<dbReference type="AlphaFoldDB" id="A0AAD8A5J0"/>
<organism evidence="2 3">
    <name type="scientific">Diploptera punctata</name>
    <name type="common">Pacific beetle cockroach</name>
    <dbReference type="NCBI Taxonomy" id="6984"/>
    <lineage>
        <taxon>Eukaryota</taxon>
        <taxon>Metazoa</taxon>
        <taxon>Ecdysozoa</taxon>
        <taxon>Arthropoda</taxon>
        <taxon>Hexapoda</taxon>
        <taxon>Insecta</taxon>
        <taxon>Pterygota</taxon>
        <taxon>Neoptera</taxon>
        <taxon>Polyneoptera</taxon>
        <taxon>Dictyoptera</taxon>
        <taxon>Blattodea</taxon>
        <taxon>Blaberoidea</taxon>
        <taxon>Blaberidae</taxon>
        <taxon>Diplopterinae</taxon>
        <taxon>Diploptera</taxon>
    </lineage>
</organism>
<dbReference type="PANTHER" id="PTHR11161">
    <property type="entry name" value="O-ACYLTRANSFERASE"/>
    <property type="match status" value="1"/>
</dbReference>